<sequence>MTQPEATPPSARTRVRRVAQRSRYDRATLYAIIDAAYVCHLAFADAQGVHCIPTACWREGDHLYIHGSNGSRMLKLAADGAQVCVTITHLDGLVLARSAFHHSMNYRSVMIYGAFEVVEGAAKTAALDTFVDFIAPGRAREVRPGNAKELAATTVLRIPLDEAAAKLRTGGPKDDDEDMGLPVWAGVLPMALQPQAPVAEAVLTDMSTDTPGYVQRWQAQAQARRPDAEAVLP</sequence>
<dbReference type="AlphaFoldDB" id="A0A1U9VH67"/>
<dbReference type="EMBL" id="CP019911">
    <property type="protein sequence ID" value="AQW29633.1"/>
    <property type="molecule type" value="Genomic_DNA"/>
</dbReference>
<evidence type="ECO:0008006" key="3">
    <source>
        <dbReference type="Google" id="ProtNLM"/>
    </source>
</evidence>
<evidence type="ECO:0000313" key="2">
    <source>
        <dbReference type="Proteomes" id="UP000189628"/>
    </source>
</evidence>
<dbReference type="PANTHER" id="PTHR34071:SF2">
    <property type="entry name" value="FLAVIN-NUCLEOTIDE-BINDING PROTEIN"/>
    <property type="match status" value="1"/>
</dbReference>
<name>A0A1U9VH67_9RALS</name>
<protein>
    <recommendedName>
        <fullName evidence="3">Flavin-nucleotide-binding protein</fullName>
    </recommendedName>
</protein>
<gene>
    <name evidence="1" type="ORF">B0B51_06275</name>
</gene>
<dbReference type="Gene3D" id="2.30.110.10">
    <property type="entry name" value="Electron Transport, Fmn-binding Protein, Chain A"/>
    <property type="match status" value="1"/>
</dbReference>
<reference evidence="1 2" key="1">
    <citation type="submission" date="2017-02" db="EMBL/GenBank/DDBJ databases">
        <title>Blood Disease Bacterium A2-HR MARDI.</title>
        <authorList>
            <person name="Badrun R."/>
            <person name="Abu Bakar N."/>
            <person name="Laboh R."/>
        </authorList>
    </citation>
    <scope>NUCLEOTIDE SEQUENCE [LARGE SCALE GENOMIC DNA]</scope>
    <source>
        <strain evidence="1 2">A2-HR MARDI</strain>
    </source>
</reference>
<dbReference type="RefSeq" id="WP_078222145.1">
    <property type="nucleotide sequence ID" value="NZ_CP019911.1"/>
</dbReference>
<dbReference type="InterPro" id="IPR024747">
    <property type="entry name" value="Pyridox_Oxase-rel"/>
</dbReference>
<dbReference type="InterPro" id="IPR012349">
    <property type="entry name" value="Split_barrel_FMN-bd"/>
</dbReference>
<dbReference type="Proteomes" id="UP000189628">
    <property type="component" value="Chromosome"/>
</dbReference>
<proteinExistence type="predicted"/>
<evidence type="ECO:0000313" key="1">
    <source>
        <dbReference type="EMBL" id="AQW29633.1"/>
    </source>
</evidence>
<accession>A0A1U9VH67</accession>
<dbReference type="SUPFAM" id="SSF50475">
    <property type="entry name" value="FMN-binding split barrel"/>
    <property type="match status" value="1"/>
</dbReference>
<organism evidence="1 2">
    <name type="scientific">blood disease bacterium A2-HR MARDI</name>
    <dbReference type="NCBI Taxonomy" id="1944648"/>
    <lineage>
        <taxon>Bacteria</taxon>
        <taxon>Pseudomonadati</taxon>
        <taxon>Pseudomonadota</taxon>
        <taxon>Betaproteobacteria</taxon>
        <taxon>Burkholderiales</taxon>
        <taxon>Burkholderiaceae</taxon>
        <taxon>Ralstonia</taxon>
        <taxon>Ralstonia solanacearum species complex</taxon>
    </lineage>
</organism>
<dbReference type="Pfam" id="PF12900">
    <property type="entry name" value="Pyridox_ox_2"/>
    <property type="match status" value="1"/>
</dbReference>
<dbReference type="PANTHER" id="PTHR34071">
    <property type="entry name" value="5-NITROIMIDAZOLE ANTIBIOTICS RESISTANCE PROTEIN, NIMA-FAMILY-RELATED PROTEIN-RELATED"/>
    <property type="match status" value="1"/>
</dbReference>